<sequence>MLTDSGEPECYDEALQDENSSKWELAMKDEMDSLLGNQTWELTELLLGKKVLHNKWVYRIKNERDGSKRYKARLIVKGFQQKEGINYTEIFSPVVKMSTIRLVLGMVVAENLHLEQLDVKTAFLHGSGIEKINNLKKQLSKQFAMKDLRAANQILGMRIIRDKANGALKLSQSKYVKKVLSRPDIARAVGVVSRFMSMPGKQHWEVVKWILKYLKGGTAISWASNLQKIVTLSTTEVEGWDMRGAESRSGLRGKIETGEEKRKKEKEREQRALQVAGGDFFEREACPRKKEHSQPAMPWASTHFLCPDADPMAMTLSFFAMRIIIHLLTTHQTPQWPNLTHSSHSVHQIITAEEGACHSLQSLLSFSPRSPSSAGDGGETSSAGHGNASASRSSSPPPLFPHTLMAIIDMKALFPTAGLLSVGHPFVLKKKKQGGSHLQILMMDVQLVGFVGGLPKPKLHV</sequence>
<dbReference type="EMBL" id="QGNW01001725">
    <property type="protein sequence ID" value="RVW32224.1"/>
    <property type="molecule type" value="Genomic_DNA"/>
</dbReference>
<evidence type="ECO:0000313" key="4">
    <source>
        <dbReference type="Proteomes" id="UP000288805"/>
    </source>
</evidence>
<dbReference type="AlphaFoldDB" id="A0A438D9V9"/>
<gene>
    <name evidence="3" type="primary">POLX_3860</name>
    <name evidence="3" type="ORF">CK203_080068</name>
</gene>
<dbReference type="InterPro" id="IPR013103">
    <property type="entry name" value="RVT_2"/>
</dbReference>
<feature type="compositionally biased region" description="Low complexity" evidence="1">
    <location>
        <begin position="381"/>
        <end position="394"/>
    </location>
</feature>
<reference evidence="3 4" key="1">
    <citation type="journal article" date="2018" name="PLoS Genet.">
        <title>Population sequencing reveals clonal diversity and ancestral inbreeding in the grapevine cultivar Chardonnay.</title>
        <authorList>
            <person name="Roach M.J."/>
            <person name="Johnson D.L."/>
            <person name="Bohlmann J."/>
            <person name="van Vuuren H.J."/>
            <person name="Jones S.J."/>
            <person name="Pretorius I.S."/>
            <person name="Schmidt S.A."/>
            <person name="Borneman A.R."/>
        </authorList>
    </citation>
    <scope>NUCLEOTIDE SEQUENCE [LARGE SCALE GENOMIC DNA]</scope>
    <source>
        <strain evidence="4">cv. Chardonnay</strain>
        <tissue evidence="3">Leaf</tissue>
    </source>
</reference>
<dbReference type="PANTHER" id="PTHR11439:SF467">
    <property type="entry name" value="INTEGRASE CATALYTIC DOMAIN-CONTAINING PROTEIN"/>
    <property type="match status" value="1"/>
</dbReference>
<accession>A0A438D9V9</accession>
<feature type="compositionally biased region" description="Basic and acidic residues" evidence="1">
    <location>
        <begin position="253"/>
        <end position="268"/>
    </location>
</feature>
<evidence type="ECO:0000259" key="2">
    <source>
        <dbReference type="Pfam" id="PF07727"/>
    </source>
</evidence>
<dbReference type="Pfam" id="PF07727">
    <property type="entry name" value="RVT_2"/>
    <property type="match status" value="1"/>
</dbReference>
<dbReference type="PANTHER" id="PTHR11439">
    <property type="entry name" value="GAG-POL-RELATED RETROTRANSPOSON"/>
    <property type="match status" value="1"/>
</dbReference>
<feature type="region of interest" description="Disordered" evidence="1">
    <location>
        <begin position="367"/>
        <end position="397"/>
    </location>
</feature>
<comment type="caution">
    <text evidence="3">The sequence shown here is derived from an EMBL/GenBank/DDBJ whole genome shotgun (WGS) entry which is preliminary data.</text>
</comment>
<protein>
    <submittedName>
        <fullName evidence="3">Retrovirus-related Pol polyprotein from transposon TNT 1-94</fullName>
    </submittedName>
</protein>
<evidence type="ECO:0000313" key="3">
    <source>
        <dbReference type="EMBL" id="RVW32224.1"/>
    </source>
</evidence>
<organism evidence="3 4">
    <name type="scientific">Vitis vinifera</name>
    <name type="common">Grape</name>
    <dbReference type="NCBI Taxonomy" id="29760"/>
    <lineage>
        <taxon>Eukaryota</taxon>
        <taxon>Viridiplantae</taxon>
        <taxon>Streptophyta</taxon>
        <taxon>Embryophyta</taxon>
        <taxon>Tracheophyta</taxon>
        <taxon>Spermatophyta</taxon>
        <taxon>Magnoliopsida</taxon>
        <taxon>eudicotyledons</taxon>
        <taxon>Gunneridae</taxon>
        <taxon>Pentapetalae</taxon>
        <taxon>rosids</taxon>
        <taxon>Vitales</taxon>
        <taxon>Vitaceae</taxon>
        <taxon>Viteae</taxon>
        <taxon>Vitis</taxon>
    </lineage>
</organism>
<proteinExistence type="predicted"/>
<name>A0A438D9V9_VITVI</name>
<feature type="domain" description="Reverse transcriptase Ty1/copia-type" evidence="2">
    <location>
        <begin position="37"/>
        <end position="130"/>
    </location>
</feature>
<dbReference type="Proteomes" id="UP000288805">
    <property type="component" value="Unassembled WGS sequence"/>
</dbReference>
<evidence type="ECO:0000256" key="1">
    <source>
        <dbReference type="SAM" id="MobiDB-lite"/>
    </source>
</evidence>
<feature type="region of interest" description="Disordered" evidence="1">
    <location>
        <begin position="243"/>
        <end position="268"/>
    </location>
</feature>